<keyword evidence="1" id="KW-0229">DNA integration</keyword>
<feature type="domain" description="Tyr recombinase" evidence="5">
    <location>
        <begin position="110"/>
        <end position="307"/>
    </location>
</feature>
<dbReference type="InterPro" id="IPR002104">
    <property type="entry name" value="Integrase_catalytic"/>
</dbReference>
<dbReference type="EMBL" id="JARRAF010000026">
    <property type="protein sequence ID" value="MDK2125886.1"/>
    <property type="molecule type" value="Genomic_DNA"/>
</dbReference>
<protein>
    <submittedName>
        <fullName evidence="7">Site-specific integrase</fullName>
    </submittedName>
</protein>
<organism evidence="7 8">
    <name type="scientific">Parachitinimonas caeni</name>
    <dbReference type="NCBI Taxonomy" id="3031301"/>
    <lineage>
        <taxon>Bacteria</taxon>
        <taxon>Pseudomonadati</taxon>
        <taxon>Pseudomonadota</taxon>
        <taxon>Betaproteobacteria</taxon>
        <taxon>Neisseriales</taxon>
        <taxon>Chitinibacteraceae</taxon>
        <taxon>Parachitinimonas</taxon>
    </lineage>
</organism>
<name>A0ABT7E0P0_9NEIS</name>
<evidence type="ECO:0000256" key="4">
    <source>
        <dbReference type="PROSITE-ProRule" id="PRU01248"/>
    </source>
</evidence>
<evidence type="ECO:0000313" key="7">
    <source>
        <dbReference type="EMBL" id="MDK2125886.1"/>
    </source>
</evidence>
<evidence type="ECO:0000259" key="6">
    <source>
        <dbReference type="PROSITE" id="PS51900"/>
    </source>
</evidence>
<keyword evidence="2 4" id="KW-0238">DNA-binding</keyword>
<evidence type="ECO:0000256" key="3">
    <source>
        <dbReference type="ARBA" id="ARBA00023172"/>
    </source>
</evidence>
<dbReference type="SUPFAM" id="SSF47823">
    <property type="entry name" value="lambda integrase-like, N-terminal domain"/>
    <property type="match status" value="1"/>
</dbReference>
<feature type="domain" description="Core-binding (CB)" evidence="6">
    <location>
        <begin position="1"/>
        <end position="73"/>
    </location>
</feature>
<keyword evidence="8" id="KW-1185">Reference proteome</keyword>
<comment type="caution">
    <text evidence="7">The sequence shown here is derived from an EMBL/GenBank/DDBJ whole genome shotgun (WGS) entry which is preliminary data.</text>
</comment>
<dbReference type="PANTHER" id="PTHR34605">
    <property type="entry name" value="PHAGE_INTEGRASE DOMAIN-CONTAINING PROTEIN"/>
    <property type="match status" value="1"/>
</dbReference>
<evidence type="ECO:0000256" key="2">
    <source>
        <dbReference type="ARBA" id="ARBA00023125"/>
    </source>
</evidence>
<evidence type="ECO:0000313" key="8">
    <source>
        <dbReference type="Proteomes" id="UP001172778"/>
    </source>
</evidence>
<dbReference type="Gene3D" id="1.10.150.130">
    <property type="match status" value="1"/>
</dbReference>
<accession>A0ABT7E0P0</accession>
<sequence length="316" mass="35704">MLKLEDYLDAATRQNTRRSYESALRHFEQEWGGYLPATTESVVRYLVDHASKLSLNTLRHRLAALSQWHREQGFVDPCKSALVRKTLKGIRVLHPATEQRAVPLQIEHLSQVVVWLENAIEQAAQAGDHTALLRHSRDKSLLLLGFWRAFRGDELTRLCIEHVSLTPGEGMSCFLRQSKGDRQLSGRTFKVPALSRLCPVSAYIDWIQLSGLTSGPVFRAINRAGHVSDQGLHINSLIPLLRRLFTQAGLPSPEGYSSHSLRRGFAGWANTNGWDVKTLMEYVGWRDLKSAMRYVDAADPFSRDRIERGLANLPVD</sequence>
<dbReference type="InterPro" id="IPR011010">
    <property type="entry name" value="DNA_brk_join_enz"/>
</dbReference>
<dbReference type="Pfam" id="PF00589">
    <property type="entry name" value="Phage_integrase"/>
    <property type="match status" value="1"/>
</dbReference>
<dbReference type="InterPro" id="IPR013762">
    <property type="entry name" value="Integrase-like_cat_sf"/>
</dbReference>
<dbReference type="PANTHER" id="PTHR34605:SF4">
    <property type="entry name" value="DNA ADENINE METHYLTRANSFERASE"/>
    <property type="match status" value="1"/>
</dbReference>
<dbReference type="PROSITE" id="PS51900">
    <property type="entry name" value="CB"/>
    <property type="match status" value="1"/>
</dbReference>
<dbReference type="InterPro" id="IPR044068">
    <property type="entry name" value="CB"/>
</dbReference>
<dbReference type="Proteomes" id="UP001172778">
    <property type="component" value="Unassembled WGS sequence"/>
</dbReference>
<dbReference type="Gene3D" id="1.10.443.10">
    <property type="entry name" value="Intergrase catalytic core"/>
    <property type="match status" value="1"/>
</dbReference>
<dbReference type="RefSeq" id="WP_284102199.1">
    <property type="nucleotide sequence ID" value="NZ_JARRAF010000026.1"/>
</dbReference>
<reference evidence="7" key="1">
    <citation type="submission" date="2023-03" db="EMBL/GenBank/DDBJ databases">
        <title>Chitinimonas shenzhenensis gen. nov., sp. nov., a novel member of family Burkholderiaceae isolated from activated sludge collected in Shen Zhen, China.</title>
        <authorList>
            <person name="Wang X."/>
        </authorList>
    </citation>
    <scope>NUCLEOTIDE SEQUENCE</scope>
    <source>
        <strain evidence="7">DQS-5</strain>
    </source>
</reference>
<evidence type="ECO:0000256" key="1">
    <source>
        <dbReference type="ARBA" id="ARBA00022908"/>
    </source>
</evidence>
<keyword evidence="3" id="KW-0233">DNA recombination</keyword>
<dbReference type="InterPro" id="IPR052925">
    <property type="entry name" value="Phage_Integrase-like_Recomb"/>
</dbReference>
<proteinExistence type="predicted"/>
<gene>
    <name evidence="7" type="ORF">PZA18_17675</name>
</gene>
<evidence type="ECO:0000259" key="5">
    <source>
        <dbReference type="PROSITE" id="PS51898"/>
    </source>
</evidence>
<dbReference type="CDD" id="cd00799">
    <property type="entry name" value="INT_Cre_C"/>
    <property type="match status" value="1"/>
</dbReference>
<dbReference type="PROSITE" id="PS51898">
    <property type="entry name" value="TYR_RECOMBINASE"/>
    <property type="match status" value="1"/>
</dbReference>
<dbReference type="SUPFAM" id="SSF56349">
    <property type="entry name" value="DNA breaking-rejoining enzymes"/>
    <property type="match status" value="1"/>
</dbReference>
<dbReference type="InterPro" id="IPR010998">
    <property type="entry name" value="Integrase_recombinase_N"/>
</dbReference>